<feature type="region of interest" description="Disordered" evidence="1">
    <location>
        <begin position="33"/>
        <end position="155"/>
    </location>
</feature>
<feature type="compositionally biased region" description="Basic and acidic residues" evidence="1">
    <location>
        <begin position="36"/>
        <end position="50"/>
    </location>
</feature>
<evidence type="ECO:0000313" key="2">
    <source>
        <dbReference type="EMBL" id="MBW0490137.1"/>
    </source>
</evidence>
<keyword evidence="3" id="KW-1185">Reference proteome</keyword>
<accession>A0A9Q3H3W4</accession>
<dbReference type="AlphaFoldDB" id="A0A9Q3H3W4"/>
<comment type="caution">
    <text evidence="2">The sequence shown here is derived from an EMBL/GenBank/DDBJ whole genome shotgun (WGS) entry which is preliminary data.</text>
</comment>
<organism evidence="2 3">
    <name type="scientific">Austropuccinia psidii MF-1</name>
    <dbReference type="NCBI Taxonomy" id="1389203"/>
    <lineage>
        <taxon>Eukaryota</taxon>
        <taxon>Fungi</taxon>
        <taxon>Dikarya</taxon>
        <taxon>Basidiomycota</taxon>
        <taxon>Pucciniomycotina</taxon>
        <taxon>Pucciniomycetes</taxon>
        <taxon>Pucciniales</taxon>
        <taxon>Sphaerophragmiaceae</taxon>
        <taxon>Austropuccinia</taxon>
    </lineage>
</organism>
<feature type="compositionally biased region" description="Polar residues" evidence="1">
    <location>
        <begin position="127"/>
        <end position="138"/>
    </location>
</feature>
<proteinExistence type="predicted"/>
<evidence type="ECO:0000256" key="1">
    <source>
        <dbReference type="SAM" id="MobiDB-lite"/>
    </source>
</evidence>
<protein>
    <submittedName>
        <fullName evidence="2">Uncharacterized protein</fullName>
    </submittedName>
</protein>
<feature type="compositionally biased region" description="Low complexity" evidence="1">
    <location>
        <begin position="56"/>
        <end position="72"/>
    </location>
</feature>
<name>A0A9Q3H3W4_9BASI</name>
<gene>
    <name evidence="2" type="ORF">O181_029852</name>
</gene>
<reference evidence="2" key="1">
    <citation type="submission" date="2021-03" db="EMBL/GenBank/DDBJ databases">
        <title>Draft genome sequence of rust myrtle Austropuccinia psidii MF-1, a brazilian biotype.</title>
        <authorList>
            <person name="Quecine M.C."/>
            <person name="Pachon D.M.R."/>
            <person name="Bonatelli M.L."/>
            <person name="Correr F.H."/>
            <person name="Franceschini L.M."/>
            <person name="Leite T.F."/>
            <person name="Margarido G.R.A."/>
            <person name="Almeida C.A."/>
            <person name="Ferrarezi J.A."/>
            <person name="Labate C.A."/>
        </authorList>
    </citation>
    <scope>NUCLEOTIDE SEQUENCE</scope>
    <source>
        <strain evidence="2">MF-1</strain>
    </source>
</reference>
<feature type="compositionally biased region" description="Basic and acidic residues" evidence="1">
    <location>
        <begin position="75"/>
        <end position="97"/>
    </location>
</feature>
<sequence length="155" mass="17553">MIQEEIEYCCPCYKRMMGIFGDKQNVVGHNVFDSSSKTERDKGESDESHWDPVGFDTSMDSNSNTSDSNSLSHRPSVEDLRNKVEDMLMKSPLKEINESAPLQEDDGNREDILDRASTPRFEEIDNQKSGGISLTQDGHSQRKIQKKKNAGPQRN</sequence>
<evidence type="ECO:0000313" key="3">
    <source>
        <dbReference type="Proteomes" id="UP000765509"/>
    </source>
</evidence>
<dbReference type="Proteomes" id="UP000765509">
    <property type="component" value="Unassembled WGS sequence"/>
</dbReference>
<dbReference type="EMBL" id="AVOT02010430">
    <property type="protein sequence ID" value="MBW0490137.1"/>
    <property type="molecule type" value="Genomic_DNA"/>
</dbReference>